<feature type="compositionally biased region" description="Basic and acidic residues" evidence="1">
    <location>
        <begin position="1029"/>
        <end position="1046"/>
    </location>
</feature>
<dbReference type="PANTHER" id="PTHR18949:SF3">
    <property type="entry name" value="CALDESMON"/>
    <property type="match status" value="1"/>
</dbReference>
<feature type="non-terminal residue" evidence="2">
    <location>
        <position position="1"/>
    </location>
</feature>
<reference evidence="2" key="1">
    <citation type="submission" date="2022-03" db="EMBL/GenBank/DDBJ databases">
        <title>Draft genome sequence of Aduncisulcus paluster, a free-living microaerophilic Fornicata.</title>
        <authorList>
            <person name="Yuyama I."/>
            <person name="Kume K."/>
            <person name="Tamura T."/>
            <person name="Inagaki Y."/>
            <person name="Hashimoto T."/>
        </authorList>
    </citation>
    <scope>NUCLEOTIDE SEQUENCE</scope>
    <source>
        <strain evidence="2">NY0171</strain>
    </source>
</reference>
<feature type="compositionally biased region" description="Basic and acidic residues" evidence="1">
    <location>
        <begin position="1006"/>
        <end position="1015"/>
    </location>
</feature>
<dbReference type="PANTHER" id="PTHR18949">
    <property type="entry name" value="CALDESMON"/>
    <property type="match status" value="1"/>
</dbReference>
<feature type="non-terminal residue" evidence="2">
    <location>
        <position position="1254"/>
    </location>
</feature>
<dbReference type="SUPFAM" id="SSF48371">
    <property type="entry name" value="ARM repeat"/>
    <property type="match status" value="1"/>
</dbReference>
<gene>
    <name evidence="2" type="ORF">ADUPG1_009265</name>
</gene>
<name>A0ABQ5KX79_9EUKA</name>
<feature type="region of interest" description="Disordered" evidence="1">
    <location>
        <begin position="600"/>
        <end position="622"/>
    </location>
</feature>
<dbReference type="Proteomes" id="UP001057375">
    <property type="component" value="Unassembled WGS sequence"/>
</dbReference>
<feature type="compositionally biased region" description="Basic residues" evidence="1">
    <location>
        <begin position="1047"/>
        <end position="1056"/>
    </location>
</feature>
<feature type="compositionally biased region" description="Polar residues" evidence="1">
    <location>
        <begin position="955"/>
        <end position="964"/>
    </location>
</feature>
<evidence type="ECO:0000313" key="3">
    <source>
        <dbReference type="Proteomes" id="UP001057375"/>
    </source>
</evidence>
<evidence type="ECO:0000313" key="2">
    <source>
        <dbReference type="EMBL" id="GKT36268.1"/>
    </source>
</evidence>
<feature type="compositionally biased region" description="Basic residues" evidence="1">
    <location>
        <begin position="1082"/>
        <end position="1094"/>
    </location>
</feature>
<dbReference type="InterPro" id="IPR016024">
    <property type="entry name" value="ARM-type_fold"/>
</dbReference>
<organism evidence="2 3">
    <name type="scientific">Aduncisulcus paluster</name>
    <dbReference type="NCBI Taxonomy" id="2918883"/>
    <lineage>
        <taxon>Eukaryota</taxon>
        <taxon>Metamonada</taxon>
        <taxon>Carpediemonas-like organisms</taxon>
        <taxon>Aduncisulcus</taxon>
    </lineage>
</organism>
<comment type="caution">
    <text evidence="2">The sequence shown here is derived from an EMBL/GenBank/DDBJ whole genome shotgun (WGS) entry which is preliminary data.</text>
</comment>
<accession>A0ABQ5KX79</accession>
<proteinExistence type="predicted"/>
<sequence length="1254" mass="144735">PLSCEELQKKFLVGIYGAVSPFYLHLIDPSFSFSIPLFIKESSESEEDKPTKVKDETPCSNSIFVDESGNLVVDYGSSVGDEGTSVYIGPEIPVVRQVVKDYHSLCCKDNIEQKEREVEQREKEERKKRNPDERIQSTVMASDDDLVTYNYCYGLPFFPEKVVCQALSSLCSISALNSSSTKIRLLYKIERILPQWFVRYKQPTTLNQIFRLLCIIFSSMDSVSDQYYDSMFIPALYISVNESNKSFKSFESLYFCMSFISVVIQKRPDWTSVVFDRICKYDFLRVLMDWCAKSCHSEIVVIFIQLLFSFVSMKGRQENVFHIMKKDLFKLMNRFVEGKKQLELSLLVQVFMGFSINSNEDMRYLAVYPTLSDEKRMSILNNELLLAMYSSIKKDYFLSWMKICDSVPLFHTIISIMWLLFRHCPASIPFFSSQCLKLFVKMTFACIDGVVDAIDEWCYLIGEMTNKFNLQQMTQFLASCDGDHESTLLFEIGYRLLIDSHKKTQMQGFMSLLISFYEVFEMEGAKKLKSRFMVTYGSLMMAFVDDCHISCSSQTQTILVSNLIEDFKEFSTRTSRKARALRPAEGIQLLKDKKNLVERARDDRERGPTQIGIPIPAPMGPPGVPFDIPKGDGPSITFVTGAPPPNMPSSIIQPHGITFNKTTHIEIDGRESSSLGLRTDGAVVDIVRTKSNSEDKNRKRTRLDYVSKEFGSNPSLDTQIKDDSSEVDPVLGSTMTILPSSVSPFSTEFSSFLTLPIALNCDLFASLSLSSSVFRVSCCDTPCPGLHNDHGWDGRPILCVELMSEIVGETLEEIPPGFERDGDAAIERPHSSHTFKEFLTENGIIERLPLPSLAFPRDISFFSDILEHVMTSYPPYSSTLHSTPHEDRESNMSVASLLLSFDRKLHRSHDSDYSVISRMSQMFLLTERDTQDWRVVNETWQLGKKGGKLVIRQGLNTNQKNSGASKELKENRKKPGETAESKKPLAVSKKPLAESKKPLAVSKKPLTKDDRESTIRKKKKTVILEESVEETKKKEEEKKRKKLEEKKKRKEEKRKKREEEMKRAAREREKERKRKEEEKKKEREKKKKSVRKEKKHETPLEKLEREKLALEIEAQKVKELERRNKEDKELRRKEEEERRKEEEEKERLKEEERLRMFEEEERKEIERQQILEEKKDEIMSQITFMDKPVHFSFLPPSLDPIPLPTSYVDEFYENISKISPHKRPILLLLPSLPLYMANKRPCTVVSNTGHWDLS</sequence>
<feature type="region of interest" description="Disordered" evidence="1">
    <location>
        <begin position="955"/>
        <end position="1147"/>
    </location>
</feature>
<evidence type="ECO:0000256" key="1">
    <source>
        <dbReference type="SAM" id="MobiDB-lite"/>
    </source>
</evidence>
<dbReference type="EMBL" id="BQXS01011179">
    <property type="protein sequence ID" value="GKT36268.1"/>
    <property type="molecule type" value="Genomic_DNA"/>
</dbReference>
<feature type="compositionally biased region" description="Basic and acidic residues" evidence="1">
    <location>
        <begin position="966"/>
        <end position="983"/>
    </location>
</feature>
<feature type="compositionally biased region" description="Basic and acidic residues" evidence="1">
    <location>
        <begin position="1057"/>
        <end position="1081"/>
    </location>
</feature>
<feature type="compositionally biased region" description="Basic and acidic residues" evidence="1">
    <location>
        <begin position="1095"/>
        <end position="1147"/>
    </location>
</feature>
<protein>
    <submittedName>
        <fullName evidence="2">Uncharacterized protein</fullName>
    </submittedName>
</protein>
<keyword evidence="3" id="KW-1185">Reference proteome</keyword>